<protein>
    <recommendedName>
        <fullName evidence="4">Integral membrane protein</fullName>
    </recommendedName>
</protein>
<keyword evidence="1" id="KW-0812">Transmembrane</keyword>
<evidence type="ECO:0000313" key="3">
    <source>
        <dbReference type="Proteomes" id="UP000517916"/>
    </source>
</evidence>
<keyword evidence="1" id="KW-1133">Transmembrane helix</keyword>
<feature type="transmembrane region" description="Helical" evidence="1">
    <location>
        <begin position="162"/>
        <end position="186"/>
    </location>
</feature>
<sequence length="416" mass="43150">MDLIAGAASLVLVALAAVVGVNTPSLFAGAPPLFAVLLPHVGPGTPLALAVAAAVVFWGPGLAARLGWRPALALTYLTAVAWTLALALVDGWQRGVADRLARKDEYLHEVGGITDIGAMLRGFSARILDFKPDSWTTHVAGHPPGATLVFVWLDRLGLGGGAWAAMLCVLVGALTAVAVPGTIRALGSDSLARSALPFLALLPGAVWVGVSADGLFAGVTAVGIALLARRHWAAWLGGGVLLGFGIFLSYGLVLLGLVALGVVLATRRWLSLALAVLGALAVVAAFAAAGFWWLDGYHLVVERYYQGIASVRPYGYWVWANFAALALAAGPATAAGLTRLNRSAKPLLLLTGAALLAVLAADLTGLSKAEVERIWLPFTVWLVPAAALLPGPARRWWLAAQALTALAVNHVLLTNW</sequence>
<evidence type="ECO:0000256" key="1">
    <source>
        <dbReference type="SAM" id="Phobius"/>
    </source>
</evidence>
<feature type="transmembrane region" description="Helical" evidence="1">
    <location>
        <begin position="347"/>
        <end position="367"/>
    </location>
</feature>
<feature type="transmembrane region" description="Helical" evidence="1">
    <location>
        <begin position="373"/>
        <end position="389"/>
    </location>
</feature>
<keyword evidence="1" id="KW-0472">Membrane</keyword>
<dbReference type="Proteomes" id="UP000517916">
    <property type="component" value="Unassembled WGS sequence"/>
</dbReference>
<name>A0ABR6BSJ0_9PSEU</name>
<feature type="transmembrane region" description="Helical" evidence="1">
    <location>
        <begin position="314"/>
        <end position="335"/>
    </location>
</feature>
<feature type="transmembrane region" description="Helical" evidence="1">
    <location>
        <begin position="198"/>
        <end position="226"/>
    </location>
</feature>
<reference evidence="2 3" key="1">
    <citation type="submission" date="2020-08" db="EMBL/GenBank/DDBJ databases">
        <title>Genomic Encyclopedia of Archaeal and Bacterial Type Strains, Phase II (KMG-II): from individual species to whole genera.</title>
        <authorList>
            <person name="Goeker M."/>
        </authorList>
    </citation>
    <scope>NUCLEOTIDE SEQUENCE [LARGE SCALE GENOMIC DNA]</scope>
    <source>
        <strain evidence="2 3">DSM 43850</strain>
    </source>
</reference>
<accession>A0ABR6BSJ0</accession>
<comment type="caution">
    <text evidence="2">The sequence shown here is derived from an EMBL/GenBank/DDBJ whole genome shotgun (WGS) entry which is preliminary data.</text>
</comment>
<organism evidence="2 3">
    <name type="scientific">Kutzneria viridogrisea</name>
    <dbReference type="NCBI Taxonomy" id="47990"/>
    <lineage>
        <taxon>Bacteria</taxon>
        <taxon>Bacillati</taxon>
        <taxon>Actinomycetota</taxon>
        <taxon>Actinomycetes</taxon>
        <taxon>Pseudonocardiales</taxon>
        <taxon>Pseudonocardiaceae</taxon>
        <taxon>Kutzneria</taxon>
    </lineage>
</organism>
<feature type="transmembrane region" description="Helical" evidence="1">
    <location>
        <begin position="232"/>
        <end position="265"/>
    </location>
</feature>
<feature type="transmembrane region" description="Helical" evidence="1">
    <location>
        <begin position="44"/>
        <end position="64"/>
    </location>
</feature>
<keyword evidence="3" id="KW-1185">Reference proteome</keyword>
<proteinExistence type="predicted"/>
<evidence type="ECO:0008006" key="4">
    <source>
        <dbReference type="Google" id="ProtNLM"/>
    </source>
</evidence>
<dbReference type="EMBL" id="JACJID010000006">
    <property type="protein sequence ID" value="MBA8929783.1"/>
    <property type="molecule type" value="Genomic_DNA"/>
</dbReference>
<feature type="transmembrane region" description="Helical" evidence="1">
    <location>
        <begin position="272"/>
        <end position="294"/>
    </location>
</feature>
<feature type="transmembrane region" description="Helical" evidence="1">
    <location>
        <begin position="396"/>
        <end position="413"/>
    </location>
</feature>
<gene>
    <name evidence="2" type="ORF">BC739_007016</name>
</gene>
<feature type="transmembrane region" description="Helical" evidence="1">
    <location>
        <begin position="71"/>
        <end position="89"/>
    </location>
</feature>
<evidence type="ECO:0000313" key="2">
    <source>
        <dbReference type="EMBL" id="MBA8929783.1"/>
    </source>
</evidence>